<feature type="non-terminal residue" evidence="1">
    <location>
        <position position="1"/>
    </location>
</feature>
<sequence length="134" mass="15739">KVYSDDVIFDLVREEPYYEALKELFDITESFPEGEQVKSINPRANVIDIKYMDQTRPDFIGPKEPEYHVPAGPLLNRLGLEHIYEKHRTLVWNLLHEKAAAREHARVVRQKIADHKRKCKNKSTCRICNKPNVQ</sequence>
<evidence type="ECO:0000313" key="2">
    <source>
        <dbReference type="Proteomes" id="UP001328107"/>
    </source>
</evidence>
<accession>A0AAN5DDE6</accession>
<organism evidence="1 2">
    <name type="scientific">Pristionchus mayeri</name>
    <dbReference type="NCBI Taxonomy" id="1317129"/>
    <lineage>
        <taxon>Eukaryota</taxon>
        <taxon>Metazoa</taxon>
        <taxon>Ecdysozoa</taxon>
        <taxon>Nematoda</taxon>
        <taxon>Chromadorea</taxon>
        <taxon>Rhabditida</taxon>
        <taxon>Rhabditina</taxon>
        <taxon>Diplogasteromorpha</taxon>
        <taxon>Diplogasteroidea</taxon>
        <taxon>Neodiplogasteridae</taxon>
        <taxon>Pristionchus</taxon>
    </lineage>
</organism>
<evidence type="ECO:0000313" key="1">
    <source>
        <dbReference type="EMBL" id="GMR61039.1"/>
    </source>
</evidence>
<dbReference type="Proteomes" id="UP001328107">
    <property type="component" value="Unassembled WGS sequence"/>
</dbReference>
<gene>
    <name evidence="1" type="ORF">PMAYCL1PPCAC_31234</name>
</gene>
<comment type="caution">
    <text evidence="1">The sequence shown here is derived from an EMBL/GenBank/DDBJ whole genome shotgun (WGS) entry which is preliminary data.</text>
</comment>
<dbReference type="AlphaFoldDB" id="A0AAN5DDE6"/>
<proteinExistence type="predicted"/>
<feature type="non-terminal residue" evidence="1">
    <location>
        <position position="134"/>
    </location>
</feature>
<dbReference type="EMBL" id="BTRK01000006">
    <property type="protein sequence ID" value="GMR61039.1"/>
    <property type="molecule type" value="Genomic_DNA"/>
</dbReference>
<protein>
    <submittedName>
        <fullName evidence="1">Uncharacterized protein</fullName>
    </submittedName>
</protein>
<keyword evidence="2" id="KW-1185">Reference proteome</keyword>
<name>A0AAN5DDE6_9BILA</name>
<reference evidence="2" key="1">
    <citation type="submission" date="2022-10" db="EMBL/GenBank/DDBJ databases">
        <title>Genome assembly of Pristionchus species.</title>
        <authorList>
            <person name="Yoshida K."/>
            <person name="Sommer R.J."/>
        </authorList>
    </citation>
    <scope>NUCLEOTIDE SEQUENCE [LARGE SCALE GENOMIC DNA]</scope>
    <source>
        <strain evidence="2">RS5460</strain>
    </source>
</reference>